<sequence>MASKGTGRISKVDLRGVEPGGPGWEEAKAAVTASMEALGAVLVVHDAVDPDLHQALFGRAAPEFFALPLDVKQRLVKGPIDGYLARSPRAPVCESVRIWEATHGGGPAAGRNWGDVVWPRGNPSFRDTVSTFAKNMMALERTVSTMILESLGVRDEERLGSHLDTLAYNVRLAHYRPPADAITGAVGNDMLMQAHRDLSTLSIVVQHDVEGLEVQLGDGSWVAVPPEPGTVAVFAGEMLTVVTNGRVPAGVHRVRTPSNRERLSALFFSQPKGGSTVRPLEELVGEDHPRRYNPCNLDEYIEFRFTGDGRKFSDPLKGFCGV</sequence>
<dbReference type="Gene3D" id="2.60.120.330">
    <property type="entry name" value="B-lactam Antibiotic, Isopenicillin N Synthase, Chain"/>
    <property type="match status" value="1"/>
</dbReference>
<evidence type="ECO:0000313" key="11">
    <source>
        <dbReference type="Proteomes" id="UP000095767"/>
    </source>
</evidence>
<dbReference type="GO" id="GO:0046872">
    <property type="term" value="F:metal ion binding"/>
    <property type="evidence" value="ECO:0007669"/>
    <property type="project" value="UniProtKB-KW"/>
</dbReference>
<evidence type="ECO:0000256" key="2">
    <source>
        <dbReference type="ARBA" id="ARBA00022723"/>
    </source>
</evidence>
<feature type="domain" description="Fe2OG dioxygenase" evidence="9">
    <location>
        <begin position="166"/>
        <end position="271"/>
    </location>
</feature>
<evidence type="ECO:0000256" key="8">
    <source>
        <dbReference type="SAM" id="MobiDB-lite"/>
    </source>
</evidence>
<comment type="function">
    <text evidence="4">2-oxoglutarate-dependent dioxygenase essential for auxin catabolism and maintenance of auxin homeostasis in reproductive organs. Catalyzes the irreversible oxidation of indole-3-acetic acid (IAA) to the biologically inactive 2-oxoindole-3-acetic acid (OxIAA).</text>
</comment>
<dbReference type="GO" id="GO:0051213">
    <property type="term" value="F:dioxygenase activity"/>
    <property type="evidence" value="ECO:0007669"/>
    <property type="project" value="UniProtKB-KW"/>
</dbReference>
<feature type="region of interest" description="Disordered" evidence="8">
    <location>
        <begin position="1"/>
        <end position="21"/>
    </location>
</feature>
<comment type="similarity">
    <text evidence="1 7">Belongs to the iron/ascorbate-dependent oxidoreductase family.</text>
</comment>
<dbReference type="PROSITE" id="PS51471">
    <property type="entry name" value="FE2OG_OXY"/>
    <property type="match status" value="1"/>
</dbReference>
<evidence type="ECO:0000256" key="7">
    <source>
        <dbReference type="RuleBase" id="RU003682"/>
    </source>
</evidence>
<evidence type="ECO:0000256" key="4">
    <source>
        <dbReference type="ARBA" id="ARBA00054658"/>
    </source>
</evidence>
<dbReference type="InterPro" id="IPR044861">
    <property type="entry name" value="IPNS-like_FE2OG_OXY"/>
</dbReference>
<dbReference type="AlphaFoldDB" id="A0A1E5VDZ3"/>
<dbReference type="InterPro" id="IPR050231">
    <property type="entry name" value="Iron_ascorbate_oxido_reductase"/>
</dbReference>
<evidence type="ECO:0000256" key="3">
    <source>
        <dbReference type="ARBA" id="ARBA00022964"/>
    </source>
</evidence>
<dbReference type="FunFam" id="2.60.120.330:FF:000017">
    <property type="entry name" value="2-oxoglutarate-dependent dioxygenase DAO"/>
    <property type="match status" value="1"/>
</dbReference>
<dbReference type="EMBL" id="LWDX02042898">
    <property type="protein sequence ID" value="OEL23287.1"/>
    <property type="molecule type" value="Genomic_DNA"/>
</dbReference>
<evidence type="ECO:0000313" key="10">
    <source>
        <dbReference type="EMBL" id="OEL23287.1"/>
    </source>
</evidence>
<proteinExistence type="inferred from homology"/>
<organism evidence="10 11">
    <name type="scientific">Dichanthelium oligosanthes</name>
    <dbReference type="NCBI Taxonomy" id="888268"/>
    <lineage>
        <taxon>Eukaryota</taxon>
        <taxon>Viridiplantae</taxon>
        <taxon>Streptophyta</taxon>
        <taxon>Embryophyta</taxon>
        <taxon>Tracheophyta</taxon>
        <taxon>Spermatophyta</taxon>
        <taxon>Magnoliopsida</taxon>
        <taxon>Liliopsida</taxon>
        <taxon>Poales</taxon>
        <taxon>Poaceae</taxon>
        <taxon>PACMAD clade</taxon>
        <taxon>Panicoideae</taxon>
        <taxon>Panicodae</taxon>
        <taxon>Paniceae</taxon>
        <taxon>Dichantheliinae</taxon>
        <taxon>Dichanthelium</taxon>
    </lineage>
</organism>
<evidence type="ECO:0000256" key="1">
    <source>
        <dbReference type="ARBA" id="ARBA00008056"/>
    </source>
</evidence>
<keyword evidence="7" id="KW-0560">Oxidoreductase</keyword>
<name>A0A1E5VDZ3_9POAL</name>
<reference evidence="10 11" key="1">
    <citation type="submission" date="2016-09" db="EMBL/GenBank/DDBJ databases">
        <title>The draft genome of Dichanthelium oligosanthes: A C3 panicoid grass species.</title>
        <authorList>
            <person name="Studer A.J."/>
            <person name="Schnable J.C."/>
            <person name="Brutnell T.P."/>
        </authorList>
    </citation>
    <scope>NUCLEOTIDE SEQUENCE [LARGE SCALE GENOMIC DNA]</scope>
    <source>
        <strain evidence="11">cv. Kellogg 1175</strain>
        <tissue evidence="10">Leaf</tissue>
    </source>
</reference>
<dbReference type="Proteomes" id="UP000095767">
    <property type="component" value="Unassembled WGS sequence"/>
</dbReference>
<dbReference type="Pfam" id="PF03171">
    <property type="entry name" value="2OG-FeII_Oxy"/>
    <property type="match status" value="1"/>
</dbReference>
<dbReference type="SUPFAM" id="SSF51197">
    <property type="entry name" value="Clavaminate synthase-like"/>
    <property type="match status" value="1"/>
</dbReference>
<evidence type="ECO:0000256" key="6">
    <source>
        <dbReference type="ARBA" id="ARBA00076740"/>
    </source>
</evidence>
<keyword evidence="2 7" id="KW-0479">Metal-binding</keyword>
<dbReference type="InterPro" id="IPR027443">
    <property type="entry name" value="IPNS-like_sf"/>
</dbReference>
<keyword evidence="11" id="KW-1185">Reference proteome</keyword>
<gene>
    <name evidence="10" type="ORF">BAE44_0015695</name>
</gene>
<keyword evidence="7" id="KW-0408">Iron</keyword>
<dbReference type="STRING" id="888268.A0A1E5VDZ3"/>
<protein>
    <recommendedName>
        <fullName evidence="5">2-oxoglutarate-dependent dioxygenase DAO</fullName>
    </recommendedName>
    <alternativeName>
        <fullName evidence="6">Protein DIOXYGENASE FOR AUXIN OXIDATION</fullName>
    </alternativeName>
</protein>
<dbReference type="OrthoDB" id="288590at2759"/>
<evidence type="ECO:0000259" key="9">
    <source>
        <dbReference type="PROSITE" id="PS51471"/>
    </source>
</evidence>
<dbReference type="InterPro" id="IPR005123">
    <property type="entry name" value="Oxoglu/Fe-dep_dioxygenase_dom"/>
</dbReference>
<keyword evidence="3 10" id="KW-0223">Dioxygenase</keyword>
<evidence type="ECO:0000256" key="5">
    <source>
        <dbReference type="ARBA" id="ARBA00074102"/>
    </source>
</evidence>
<comment type="caution">
    <text evidence="10">The sequence shown here is derived from an EMBL/GenBank/DDBJ whole genome shotgun (WGS) entry which is preliminary data.</text>
</comment>
<accession>A0A1E5VDZ3</accession>
<dbReference type="PANTHER" id="PTHR47990">
    <property type="entry name" value="2-OXOGLUTARATE (2OG) AND FE(II)-DEPENDENT OXYGENASE SUPERFAMILY PROTEIN-RELATED"/>
    <property type="match status" value="1"/>
</dbReference>